<proteinExistence type="predicted"/>
<dbReference type="SUPFAM" id="SSF74653">
    <property type="entry name" value="TolA/TonB C-terminal domain"/>
    <property type="match status" value="1"/>
</dbReference>
<evidence type="ECO:0000313" key="2">
    <source>
        <dbReference type="EMBL" id="TQF17358.1"/>
    </source>
</evidence>
<dbReference type="OrthoDB" id="9810145at2"/>
<evidence type="ECO:0000259" key="1">
    <source>
        <dbReference type="Pfam" id="PF03544"/>
    </source>
</evidence>
<evidence type="ECO:0000313" key="3">
    <source>
        <dbReference type="Proteomes" id="UP000315369"/>
    </source>
</evidence>
<dbReference type="Pfam" id="PF03544">
    <property type="entry name" value="TonB_C"/>
    <property type="match status" value="1"/>
</dbReference>
<sequence>MAAWRRARVEGGVRGPLPCLSLTTMNPLCSRIRSVVSWLPPLFVLASGCAAQKNISPPHPFDTGAVPECTQEAKEQRLQGTAVFRCMLTAMGELRDCVVAQPLPPMTEVLLASTRNRRFEPARLDGKPIETSYKVTFTLNCKP</sequence>
<protein>
    <recommendedName>
        <fullName evidence="1">TonB C-terminal domain-containing protein</fullName>
    </recommendedName>
</protein>
<comment type="caution">
    <text evidence="2">The sequence shown here is derived from an EMBL/GenBank/DDBJ whole genome shotgun (WGS) entry which is preliminary data.</text>
</comment>
<dbReference type="GO" id="GO:0055085">
    <property type="term" value="P:transmembrane transport"/>
    <property type="evidence" value="ECO:0007669"/>
    <property type="project" value="InterPro"/>
</dbReference>
<gene>
    <name evidence="2" type="ORF">FJV41_03480</name>
</gene>
<reference evidence="2 3" key="1">
    <citation type="submission" date="2019-06" db="EMBL/GenBank/DDBJ databases">
        <authorList>
            <person name="Livingstone P."/>
            <person name="Whitworth D."/>
        </authorList>
    </citation>
    <scope>NUCLEOTIDE SEQUENCE [LARGE SCALE GENOMIC DNA]</scope>
    <source>
        <strain evidence="2 3">AM401</strain>
    </source>
</reference>
<dbReference type="Gene3D" id="3.30.1150.10">
    <property type="match status" value="1"/>
</dbReference>
<dbReference type="EMBL" id="VIFM01000008">
    <property type="protein sequence ID" value="TQF17358.1"/>
    <property type="molecule type" value="Genomic_DNA"/>
</dbReference>
<accession>A0A540X881</accession>
<organism evidence="2 3">
    <name type="scientific">Myxococcus llanfairpwllgwyngyllgogerychwyrndrobwllllantysiliogogogochensis</name>
    <dbReference type="NCBI Taxonomy" id="2590453"/>
    <lineage>
        <taxon>Bacteria</taxon>
        <taxon>Pseudomonadati</taxon>
        <taxon>Myxococcota</taxon>
        <taxon>Myxococcia</taxon>
        <taxon>Myxococcales</taxon>
        <taxon>Cystobacterineae</taxon>
        <taxon>Myxococcaceae</taxon>
        <taxon>Myxococcus</taxon>
    </lineage>
</organism>
<dbReference type="AlphaFoldDB" id="A0A540X881"/>
<dbReference type="InterPro" id="IPR037682">
    <property type="entry name" value="TonB_C"/>
</dbReference>
<dbReference type="Proteomes" id="UP000315369">
    <property type="component" value="Unassembled WGS sequence"/>
</dbReference>
<keyword evidence="3" id="KW-1185">Reference proteome</keyword>
<feature type="domain" description="TonB C-terminal" evidence="1">
    <location>
        <begin position="71"/>
        <end position="138"/>
    </location>
</feature>
<name>A0A540X881_9BACT</name>